<evidence type="ECO:0000259" key="4">
    <source>
        <dbReference type="Pfam" id="PF22675"/>
    </source>
</evidence>
<proteinExistence type="predicted"/>
<protein>
    <recommendedName>
        <fullName evidence="1">Protein RIK</fullName>
    </recommendedName>
    <alternativeName>
        <fullName evidence="2">Rough sheath 2-interacting KH domain protein</fullName>
    </alternativeName>
</protein>
<dbReference type="GO" id="GO:0003723">
    <property type="term" value="F:RNA binding"/>
    <property type="evidence" value="ECO:0007669"/>
    <property type="project" value="InterPro"/>
</dbReference>
<dbReference type="GO" id="GO:0005634">
    <property type="term" value="C:nucleus"/>
    <property type="evidence" value="ECO:0007669"/>
    <property type="project" value="InterPro"/>
</dbReference>
<dbReference type="EMBL" id="CAMAPE010000005">
    <property type="protein sequence ID" value="CAH9067681.1"/>
    <property type="molecule type" value="Genomic_DNA"/>
</dbReference>
<dbReference type="InterPro" id="IPR036612">
    <property type="entry name" value="KH_dom_type_1_sf"/>
</dbReference>
<comment type="caution">
    <text evidence="5">The sequence shown here is derived from an EMBL/GenBank/DDBJ whole genome shotgun (WGS) entry which is preliminary data.</text>
</comment>
<evidence type="ECO:0000313" key="5">
    <source>
        <dbReference type="EMBL" id="CAH9067681.1"/>
    </source>
</evidence>
<dbReference type="PANTHER" id="PTHR15744:SF0">
    <property type="entry name" value="KH HOMOLOGY DOMAIN-CONTAINING PROTEIN 4"/>
    <property type="match status" value="1"/>
</dbReference>
<evidence type="ECO:0000313" key="6">
    <source>
        <dbReference type="Proteomes" id="UP001152484"/>
    </source>
</evidence>
<dbReference type="InterPro" id="IPR055256">
    <property type="entry name" value="KH_1_KHDC4/BBP-like"/>
</dbReference>
<reference evidence="5" key="1">
    <citation type="submission" date="2022-07" db="EMBL/GenBank/DDBJ databases">
        <authorList>
            <person name="Macas J."/>
            <person name="Novak P."/>
            <person name="Neumann P."/>
        </authorList>
    </citation>
    <scope>NUCLEOTIDE SEQUENCE</scope>
</reference>
<evidence type="ECO:0000256" key="2">
    <source>
        <dbReference type="ARBA" id="ARBA00081001"/>
    </source>
</evidence>
<dbReference type="PANTHER" id="PTHR15744">
    <property type="entry name" value="BLOM7"/>
    <property type="match status" value="1"/>
</dbReference>
<dbReference type="FunFam" id="3.30.1370.10:FF:000037">
    <property type="entry name" value="KH domain protein"/>
    <property type="match status" value="1"/>
</dbReference>
<dbReference type="Gene3D" id="3.30.1370.10">
    <property type="entry name" value="K Homology domain, type 1"/>
    <property type="match status" value="1"/>
</dbReference>
<feature type="region of interest" description="Disordered" evidence="3">
    <location>
        <begin position="261"/>
        <end position="283"/>
    </location>
</feature>
<dbReference type="AlphaFoldDB" id="A0A9P1DZK9"/>
<dbReference type="InterPro" id="IPR031121">
    <property type="entry name" value="RIK/BLOM7"/>
</dbReference>
<feature type="domain" description="KHDC4/BBP-like KH-domain type I" evidence="4">
    <location>
        <begin position="2"/>
        <end position="63"/>
    </location>
</feature>
<dbReference type="Proteomes" id="UP001152484">
    <property type="component" value="Unassembled WGS sequence"/>
</dbReference>
<sequence length="363" mass="38861">MQDQYINHIMNETGATVVLRGQGSESSGTVHGEDGHQPLHLFLSSNNSKSLEHAKLLAENLLDTISAEFGASRVSSCKVYGAVPPPPQLLAGSNSLGDELTVNNSQDANLRSATLGVPVPAVPSVAPGMDINVSQGIVSQSLSSFNMLPSQSNTNYYPHTPILRGTSYMGYGGIYPQVTPLQQVALALRQSISKTAASSPESTTTSTRPLTTTTSFIQKERPPHKRKFRELPTNIMVTSNLHQEVLAPKAQDLTADAGVRDNTTIPGTKVCQPPSNLMPPPPPPPKMMPMAPPPLPKFNSPTPKVHGISNMPHKPSSENIPDTLVKLMEYGDDDEDDDIDGVAGERLQGKSIVPEGPKPFWAV</sequence>
<dbReference type="SUPFAM" id="SSF54791">
    <property type="entry name" value="Eukaryotic type KH-domain (KH-domain type I)"/>
    <property type="match status" value="1"/>
</dbReference>
<dbReference type="OrthoDB" id="397265at2759"/>
<feature type="region of interest" description="Disordered" evidence="3">
    <location>
        <begin position="194"/>
        <end position="225"/>
    </location>
</feature>
<dbReference type="Pfam" id="PF22675">
    <property type="entry name" value="KH-I_KHDC4-BBP"/>
    <property type="match status" value="1"/>
</dbReference>
<name>A0A9P1DZK9_CUSEU</name>
<evidence type="ECO:0000256" key="3">
    <source>
        <dbReference type="SAM" id="MobiDB-lite"/>
    </source>
</evidence>
<evidence type="ECO:0000256" key="1">
    <source>
        <dbReference type="ARBA" id="ARBA00070402"/>
    </source>
</evidence>
<gene>
    <name evidence="5" type="ORF">CEURO_LOCUS2600</name>
</gene>
<keyword evidence="6" id="KW-1185">Reference proteome</keyword>
<organism evidence="5 6">
    <name type="scientific">Cuscuta europaea</name>
    <name type="common">European dodder</name>
    <dbReference type="NCBI Taxonomy" id="41803"/>
    <lineage>
        <taxon>Eukaryota</taxon>
        <taxon>Viridiplantae</taxon>
        <taxon>Streptophyta</taxon>
        <taxon>Embryophyta</taxon>
        <taxon>Tracheophyta</taxon>
        <taxon>Spermatophyta</taxon>
        <taxon>Magnoliopsida</taxon>
        <taxon>eudicotyledons</taxon>
        <taxon>Gunneridae</taxon>
        <taxon>Pentapetalae</taxon>
        <taxon>asterids</taxon>
        <taxon>lamiids</taxon>
        <taxon>Solanales</taxon>
        <taxon>Convolvulaceae</taxon>
        <taxon>Cuscuteae</taxon>
        <taxon>Cuscuta</taxon>
        <taxon>Cuscuta subgen. Cuscuta</taxon>
    </lineage>
</organism>
<accession>A0A9P1DZK9</accession>
<feature type="compositionally biased region" description="Low complexity" evidence="3">
    <location>
        <begin position="194"/>
        <end position="215"/>
    </location>
</feature>